<keyword evidence="3" id="KW-0645">Protease</keyword>
<comment type="caution">
    <text evidence="9">The sequence shown here is derived from an EMBL/GenBank/DDBJ whole genome shotgun (WGS) entry which is preliminary data.</text>
</comment>
<dbReference type="InterPro" id="IPR036852">
    <property type="entry name" value="Peptidase_S8/S53_dom_sf"/>
</dbReference>
<dbReference type="Gene3D" id="3.40.50.200">
    <property type="entry name" value="Peptidase S8/S53 domain"/>
    <property type="match status" value="1"/>
</dbReference>
<evidence type="ECO:0000313" key="10">
    <source>
        <dbReference type="Proteomes" id="UP000289738"/>
    </source>
</evidence>
<evidence type="ECO:0000256" key="2">
    <source>
        <dbReference type="ARBA" id="ARBA00011073"/>
    </source>
</evidence>
<dbReference type="Pfam" id="PF05922">
    <property type="entry name" value="Inhibitor_I9"/>
    <property type="match status" value="1"/>
</dbReference>
<protein>
    <recommendedName>
        <fullName evidence="8">Inhibitor I9 domain-containing protein</fullName>
    </recommendedName>
</protein>
<keyword evidence="4" id="KW-0732">Signal</keyword>
<dbReference type="GO" id="GO:0004252">
    <property type="term" value="F:serine-type endopeptidase activity"/>
    <property type="evidence" value="ECO:0007669"/>
    <property type="project" value="InterPro"/>
</dbReference>
<sequence>MLCLDFEGSATFVSFLLVQFVLLMFRPRVISCFPLICKGGWVNSSVGAVCGFPCYHRSSGGYLQQKCIFLKYILVVKVHIVYMGDKIYDNPDTTKKVRHKILSSLLGSKEAAKNSILCSNKYGFSGFAARLTKSQAEEVAKFSGVIFVIPNRIHKLHTTRSWNFLGIHHSSSNTVSNEINLGEGTIIDVFDTGIWPESLSFNDEAMGKIPSRWKGVCEVEEQFSSKNFSTLYSVIHQTFLTLFLVLNAFFICIFLPFVCFILLD</sequence>
<feature type="transmembrane region" description="Helical" evidence="7">
    <location>
        <begin position="239"/>
        <end position="263"/>
    </location>
</feature>
<dbReference type="FunFam" id="3.30.70.80:FF:000002">
    <property type="entry name" value="Subtilisin-like protease SBT5.3"/>
    <property type="match status" value="1"/>
</dbReference>
<dbReference type="EMBL" id="SDMP01000005">
    <property type="protein sequence ID" value="RYR59717.1"/>
    <property type="molecule type" value="Genomic_DNA"/>
</dbReference>
<accession>A0A445D965</accession>
<evidence type="ECO:0000256" key="5">
    <source>
        <dbReference type="ARBA" id="ARBA00022801"/>
    </source>
</evidence>
<evidence type="ECO:0000256" key="4">
    <source>
        <dbReference type="ARBA" id="ARBA00022729"/>
    </source>
</evidence>
<keyword evidence="7" id="KW-0812">Transmembrane</keyword>
<evidence type="ECO:0000259" key="8">
    <source>
        <dbReference type="Pfam" id="PF05922"/>
    </source>
</evidence>
<keyword evidence="10" id="KW-1185">Reference proteome</keyword>
<dbReference type="GO" id="GO:0005576">
    <property type="term" value="C:extracellular region"/>
    <property type="evidence" value="ECO:0007669"/>
    <property type="project" value="UniProtKB-SubCell"/>
</dbReference>
<keyword evidence="6" id="KW-0720">Serine protease</keyword>
<dbReference type="Gene3D" id="3.30.70.80">
    <property type="entry name" value="Peptidase S8 propeptide/proteinase inhibitor I9"/>
    <property type="match status" value="1"/>
</dbReference>
<organism evidence="9 10">
    <name type="scientific">Arachis hypogaea</name>
    <name type="common">Peanut</name>
    <dbReference type="NCBI Taxonomy" id="3818"/>
    <lineage>
        <taxon>Eukaryota</taxon>
        <taxon>Viridiplantae</taxon>
        <taxon>Streptophyta</taxon>
        <taxon>Embryophyta</taxon>
        <taxon>Tracheophyta</taxon>
        <taxon>Spermatophyta</taxon>
        <taxon>Magnoliopsida</taxon>
        <taxon>eudicotyledons</taxon>
        <taxon>Gunneridae</taxon>
        <taxon>Pentapetalae</taxon>
        <taxon>rosids</taxon>
        <taxon>fabids</taxon>
        <taxon>Fabales</taxon>
        <taxon>Fabaceae</taxon>
        <taxon>Papilionoideae</taxon>
        <taxon>50 kb inversion clade</taxon>
        <taxon>dalbergioids sensu lato</taxon>
        <taxon>Dalbergieae</taxon>
        <taxon>Pterocarpus clade</taxon>
        <taxon>Arachis</taxon>
    </lineage>
</organism>
<evidence type="ECO:0000256" key="1">
    <source>
        <dbReference type="ARBA" id="ARBA00004613"/>
    </source>
</evidence>
<keyword evidence="7" id="KW-1133">Transmembrane helix</keyword>
<feature type="domain" description="Inhibitor I9" evidence="8">
    <location>
        <begin position="78"/>
        <end position="157"/>
    </location>
</feature>
<proteinExistence type="inferred from homology"/>
<keyword evidence="7" id="KW-0472">Membrane</keyword>
<gene>
    <name evidence="9" type="ORF">Ahy_A05g025657</name>
</gene>
<keyword evidence="5" id="KW-0378">Hydrolase</keyword>
<comment type="similarity">
    <text evidence="2">Belongs to the peptidase S8 family.</text>
</comment>
<dbReference type="InterPro" id="IPR045051">
    <property type="entry name" value="SBT"/>
</dbReference>
<comment type="subcellular location">
    <subcellularLocation>
        <location evidence="1">Secreted</location>
    </subcellularLocation>
</comment>
<evidence type="ECO:0000256" key="6">
    <source>
        <dbReference type="ARBA" id="ARBA00022825"/>
    </source>
</evidence>
<dbReference type="GO" id="GO:0006508">
    <property type="term" value="P:proteolysis"/>
    <property type="evidence" value="ECO:0007669"/>
    <property type="project" value="UniProtKB-KW"/>
</dbReference>
<dbReference type="PANTHER" id="PTHR10795">
    <property type="entry name" value="PROPROTEIN CONVERTASE SUBTILISIN/KEXIN"/>
    <property type="match status" value="1"/>
</dbReference>
<dbReference type="STRING" id="3818.A0A445D965"/>
<dbReference type="InterPro" id="IPR037045">
    <property type="entry name" value="S8pro/Inhibitor_I9_sf"/>
</dbReference>
<dbReference type="SUPFAM" id="SSF52743">
    <property type="entry name" value="Subtilisin-like"/>
    <property type="match status" value="1"/>
</dbReference>
<dbReference type="InterPro" id="IPR010259">
    <property type="entry name" value="S8pro/Inhibitor_I9"/>
</dbReference>
<evidence type="ECO:0000313" key="9">
    <source>
        <dbReference type="EMBL" id="RYR59717.1"/>
    </source>
</evidence>
<reference evidence="9 10" key="1">
    <citation type="submission" date="2019-01" db="EMBL/GenBank/DDBJ databases">
        <title>Sequencing of cultivated peanut Arachis hypogaea provides insights into genome evolution and oil improvement.</title>
        <authorList>
            <person name="Chen X."/>
        </authorList>
    </citation>
    <scope>NUCLEOTIDE SEQUENCE [LARGE SCALE GENOMIC DNA]</scope>
    <source>
        <strain evidence="10">cv. Fuhuasheng</strain>
        <tissue evidence="9">Leaves</tissue>
    </source>
</reference>
<dbReference type="AlphaFoldDB" id="A0A445D965"/>
<dbReference type="Proteomes" id="UP000289738">
    <property type="component" value="Chromosome A05"/>
</dbReference>
<name>A0A445D965_ARAHY</name>
<evidence type="ECO:0000256" key="7">
    <source>
        <dbReference type="SAM" id="Phobius"/>
    </source>
</evidence>
<evidence type="ECO:0000256" key="3">
    <source>
        <dbReference type="ARBA" id="ARBA00022670"/>
    </source>
</evidence>